<dbReference type="GO" id="GO:0016787">
    <property type="term" value="F:hydrolase activity"/>
    <property type="evidence" value="ECO:0007669"/>
    <property type="project" value="UniProtKB-KW"/>
</dbReference>
<dbReference type="InterPro" id="IPR029058">
    <property type="entry name" value="AB_hydrolase_fold"/>
</dbReference>
<evidence type="ECO:0000313" key="2">
    <source>
        <dbReference type="EMBL" id="QBG37111.1"/>
    </source>
</evidence>
<dbReference type="PANTHER" id="PTHR43798">
    <property type="entry name" value="MONOACYLGLYCEROL LIPASE"/>
    <property type="match status" value="1"/>
</dbReference>
<reference evidence="2 3" key="1">
    <citation type="submission" date="2018-12" db="EMBL/GenBank/DDBJ databases">
        <title>Complete genome of Litorilituus sediminis.</title>
        <authorList>
            <person name="Liu A."/>
            <person name="Rong J."/>
        </authorList>
    </citation>
    <scope>NUCLEOTIDE SEQUENCE [LARGE SCALE GENOMIC DNA]</scope>
    <source>
        <strain evidence="2 3">JCM 17549</strain>
    </source>
</reference>
<sequence>MTQTTVNFVHANGFPAGSYQTLFNYFPDNINVIALDKYGHDPKYPIKNNWQPLVEQLINFVEQEHNFAEPVVAVGHSFGGVLSFIAACQRPDLFKGLIMIDPPVFTGSVAMIARLIKKTPLIDKFSPAGRAKKRRSHWPIGSNVAELFSRRSLFKNFDARCLNDYVKHGIVKRNDQLELAFSAKVEANIFRDLPTNLSSYKNKLTVPAKLIYAEQTDVCPIHYFKKFVKLNKTMHLASVPGGHMFPLERPEETAQLIMETIKEFS</sequence>
<dbReference type="Proteomes" id="UP000290244">
    <property type="component" value="Chromosome"/>
</dbReference>
<feature type="domain" description="AB hydrolase-1" evidence="1">
    <location>
        <begin position="8"/>
        <end position="255"/>
    </location>
</feature>
<accession>A0A4P6P687</accession>
<proteinExistence type="predicted"/>
<dbReference type="GO" id="GO:0016020">
    <property type="term" value="C:membrane"/>
    <property type="evidence" value="ECO:0007669"/>
    <property type="project" value="TreeGrafter"/>
</dbReference>
<evidence type="ECO:0000259" key="1">
    <source>
        <dbReference type="Pfam" id="PF12697"/>
    </source>
</evidence>
<dbReference type="OrthoDB" id="5729753at2"/>
<evidence type="ECO:0000313" key="3">
    <source>
        <dbReference type="Proteomes" id="UP000290244"/>
    </source>
</evidence>
<keyword evidence="3" id="KW-1185">Reference proteome</keyword>
<dbReference type="Pfam" id="PF12697">
    <property type="entry name" value="Abhydrolase_6"/>
    <property type="match status" value="1"/>
</dbReference>
<dbReference type="InterPro" id="IPR000073">
    <property type="entry name" value="AB_hydrolase_1"/>
</dbReference>
<dbReference type="Gene3D" id="3.40.50.1820">
    <property type="entry name" value="alpha/beta hydrolase"/>
    <property type="match status" value="1"/>
</dbReference>
<protein>
    <submittedName>
        <fullName evidence="2">Alpha/beta hydrolase</fullName>
    </submittedName>
</protein>
<dbReference type="AlphaFoldDB" id="A0A4P6P687"/>
<dbReference type="PANTHER" id="PTHR43798:SF33">
    <property type="entry name" value="HYDROLASE, PUTATIVE (AFU_ORTHOLOGUE AFUA_2G14860)-RELATED"/>
    <property type="match status" value="1"/>
</dbReference>
<dbReference type="KEGG" id="lsd:EMK97_15935"/>
<dbReference type="InterPro" id="IPR050266">
    <property type="entry name" value="AB_hydrolase_sf"/>
</dbReference>
<dbReference type="EMBL" id="CP034759">
    <property type="protein sequence ID" value="QBG37111.1"/>
    <property type="molecule type" value="Genomic_DNA"/>
</dbReference>
<keyword evidence="2" id="KW-0378">Hydrolase</keyword>
<organism evidence="2 3">
    <name type="scientific">Litorilituus sediminis</name>
    <dbReference type="NCBI Taxonomy" id="718192"/>
    <lineage>
        <taxon>Bacteria</taxon>
        <taxon>Pseudomonadati</taxon>
        <taxon>Pseudomonadota</taxon>
        <taxon>Gammaproteobacteria</taxon>
        <taxon>Alteromonadales</taxon>
        <taxon>Colwelliaceae</taxon>
        <taxon>Litorilituus</taxon>
    </lineage>
</organism>
<dbReference type="SUPFAM" id="SSF53474">
    <property type="entry name" value="alpha/beta-Hydrolases"/>
    <property type="match status" value="1"/>
</dbReference>
<name>A0A4P6P687_9GAMM</name>
<dbReference type="RefSeq" id="WP_130603780.1">
    <property type="nucleotide sequence ID" value="NZ_CP034759.1"/>
</dbReference>
<gene>
    <name evidence="2" type="ORF">EMK97_15935</name>
</gene>